<feature type="transmembrane region" description="Helical" evidence="1">
    <location>
        <begin position="6"/>
        <end position="26"/>
    </location>
</feature>
<dbReference type="Proteomes" id="UP000069654">
    <property type="component" value="Unassembled WGS sequence"/>
</dbReference>
<keyword evidence="1" id="KW-0472">Membrane</keyword>
<name>A0A100XHK1_MYCTH</name>
<protein>
    <submittedName>
        <fullName evidence="2">Uncharacterized protein</fullName>
    </submittedName>
</protein>
<dbReference type="STRING" id="1797.RMCT_3562"/>
<proteinExistence type="predicted"/>
<reference evidence="2 3" key="1">
    <citation type="journal article" date="2016" name="Genome Announc.">
        <title>Draft Genome Sequences of Five Rapidly Growing Mycobacterium Species, M. thermoresistibile, M. fortuitum subsp. acetamidolyticum, M. canariasense, M. brisbanense, and M. novocastrense.</title>
        <authorList>
            <person name="Katahira K."/>
            <person name="Ogura Y."/>
            <person name="Gotoh Y."/>
            <person name="Hayashi T."/>
        </authorList>
    </citation>
    <scope>NUCLEOTIDE SEQUENCE [LARGE SCALE GENOMIC DNA]</scope>
    <source>
        <strain evidence="2 3">JCM6362</strain>
    </source>
</reference>
<sequence>MELKWWPLIVAGLVCLAVCAAAAALVPMAKVQRTLRPLANVDRLTRLPEYARVYRIYFISMVITGALLLATFAAALVVSARPVGSSLTTKEFEAEHPQDIMLCVGEPLTDPTTADFLNYFAGQAKSYETERIGLTSPTLRVVPMTRDHTFASEQFEYFAQMARIQQDLDTNRDVSETERSELQLGIDKFNQSIDYVDYSRSLEDILALCLTGFPSFEGKGKQRRSLVYLGYSQFRSPAEERRSLFTEQSVKDMATAAGVQINAISRSDVAATSPEGNDRLRSIVDTTGGTFSLYNPAGTAGDSSAGTLSRILDRIRDNPPEVVLPSGKTVTSQSWDSPQRALTVAVAMAALLCLSLAVLRR</sequence>
<dbReference type="EMBL" id="BCTB01000047">
    <property type="protein sequence ID" value="GAT16593.1"/>
    <property type="molecule type" value="Genomic_DNA"/>
</dbReference>
<dbReference type="RefSeq" id="WP_003927725.1">
    <property type="nucleotide sequence ID" value="NZ_BCTB01000047.1"/>
</dbReference>
<dbReference type="OrthoDB" id="4605582at2"/>
<gene>
    <name evidence="2" type="ORF">RMCT_3562</name>
</gene>
<dbReference type="AlphaFoldDB" id="A0A100XHK1"/>
<organism evidence="2 3">
    <name type="scientific">Mycolicibacterium thermoresistibile</name>
    <name type="common">Mycobacterium thermoresistibile</name>
    <dbReference type="NCBI Taxonomy" id="1797"/>
    <lineage>
        <taxon>Bacteria</taxon>
        <taxon>Bacillati</taxon>
        <taxon>Actinomycetota</taxon>
        <taxon>Actinomycetes</taxon>
        <taxon>Mycobacteriales</taxon>
        <taxon>Mycobacteriaceae</taxon>
        <taxon>Mycolicibacterium</taxon>
    </lineage>
</organism>
<comment type="caution">
    <text evidence="2">The sequence shown here is derived from an EMBL/GenBank/DDBJ whole genome shotgun (WGS) entry which is preliminary data.</text>
</comment>
<evidence type="ECO:0000256" key="1">
    <source>
        <dbReference type="SAM" id="Phobius"/>
    </source>
</evidence>
<keyword evidence="1" id="KW-0812">Transmembrane</keyword>
<feature type="transmembrane region" description="Helical" evidence="1">
    <location>
        <begin position="341"/>
        <end position="359"/>
    </location>
</feature>
<evidence type="ECO:0000313" key="3">
    <source>
        <dbReference type="Proteomes" id="UP000069654"/>
    </source>
</evidence>
<accession>A0A100XHK1</accession>
<reference evidence="3" key="2">
    <citation type="submission" date="2016-02" db="EMBL/GenBank/DDBJ databases">
        <title>Draft genome sequence of five rapidly growing Mycobacterium species.</title>
        <authorList>
            <person name="Katahira K."/>
            <person name="Gotou Y."/>
            <person name="Iida K."/>
            <person name="Ogura Y."/>
            <person name="Hayashi T."/>
        </authorList>
    </citation>
    <scope>NUCLEOTIDE SEQUENCE [LARGE SCALE GENOMIC DNA]</scope>
    <source>
        <strain evidence="3">JCM6362</strain>
    </source>
</reference>
<evidence type="ECO:0000313" key="2">
    <source>
        <dbReference type="EMBL" id="GAT16593.1"/>
    </source>
</evidence>
<feature type="transmembrane region" description="Helical" evidence="1">
    <location>
        <begin position="56"/>
        <end position="78"/>
    </location>
</feature>
<keyword evidence="1" id="KW-1133">Transmembrane helix</keyword>
<dbReference type="OMA" id="MELKWWP"/>